<feature type="chain" id="PRO_5046580863" evidence="1">
    <location>
        <begin position="20"/>
        <end position="720"/>
    </location>
</feature>
<reference evidence="3 4" key="1">
    <citation type="journal article" date="2021" name="Sci. Rep.">
        <title>The distribution of antibiotic resistance genes in chicken gut microbiota commensals.</title>
        <authorList>
            <person name="Juricova H."/>
            <person name="Matiasovicova J."/>
            <person name="Kubasova T."/>
            <person name="Cejkova D."/>
            <person name="Rychlik I."/>
        </authorList>
    </citation>
    <scope>NUCLEOTIDE SEQUENCE [LARGE SCALE GENOMIC DNA]</scope>
    <source>
        <strain evidence="3 4">An801</strain>
    </source>
</reference>
<dbReference type="InterPro" id="IPR032774">
    <property type="entry name" value="WG_beta_rep"/>
</dbReference>
<keyword evidence="4" id="KW-1185">Reference proteome</keyword>
<dbReference type="Pfam" id="PF03544">
    <property type="entry name" value="TonB_C"/>
    <property type="match status" value="1"/>
</dbReference>
<dbReference type="InterPro" id="IPR051045">
    <property type="entry name" value="TonB-dependent_transducer"/>
</dbReference>
<dbReference type="PANTHER" id="PTHR33446">
    <property type="entry name" value="PROTEIN TONB-RELATED"/>
    <property type="match status" value="1"/>
</dbReference>
<dbReference type="SUPFAM" id="SSF74653">
    <property type="entry name" value="TolA/TonB C-terminal domain"/>
    <property type="match status" value="2"/>
</dbReference>
<evidence type="ECO:0000313" key="4">
    <source>
        <dbReference type="Proteomes" id="UP000703295"/>
    </source>
</evidence>
<accession>A0ABS2ES94</accession>
<dbReference type="RefSeq" id="WP_204430201.1">
    <property type="nucleotide sequence ID" value="NZ_JACJJW010000001.1"/>
</dbReference>
<evidence type="ECO:0000256" key="1">
    <source>
        <dbReference type="SAM" id="SignalP"/>
    </source>
</evidence>
<dbReference type="Gene3D" id="3.30.1150.10">
    <property type="match status" value="2"/>
</dbReference>
<name>A0ABS2ES94_9BACE</name>
<proteinExistence type="predicted"/>
<protein>
    <submittedName>
        <fullName evidence="3">Energy transducer TonB</fullName>
    </submittedName>
</protein>
<dbReference type="InterPro" id="IPR058087">
    <property type="entry name" value="XAC2610_dom"/>
</dbReference>
<evidence type="ECO:0000259" key="2">
    <source>
        <dbReference type="Pfam" id="PF03544"/>
    </source>
</evidence>
<dbReference type="NCBIfam" id="NF047539">
    <property type="entry name" value="XAC2610_fam"/>
    <property type="match status" value="1"/>
</dbReference>
<organism evidence="3 4">
    <name type="scientific">Bacteroides mediterraneensis</name>
    <dbReference type="NCBI Taxonomy" id="1841856"/>
    <lineage>
        <taxon>Bacteria</taxon>
        <taxon>Pseudomonadati</taxon>
        <taxon>Bacteroidota</taxon>
        <taxon>Bacteroidia</taxon>
        <taxon>Bacteroidales</taxon>
        <taxon>Bacteroidaceae</taxon>
        <taxon>Bacteroides</taxon>
    </lineage>
</organism>
<feature type="domain" description="TonB C-terminal" evidence="2">
    <location>
        <begin position="179"/>
        <end position="240"/>
    </location>
</feature>
<comment type="caution">
    <text evidence="3">The sequence shown here is derived from an EMBL/GenBank/DDBJ whole genome shotgun (WGS) entry which is preliminary data.</text>
</comment>
<dbReference type="PANTHER" id="PTHR33446:SF2">
    <property type="entry name" value="PROTEIN TONB"/>
    <property type="match status" value="1"/>
</dbReference>
<dbReference type="Pfam" id="PF14903">
    <property type="entry name" value="WG_beta_rep"/>
    <property type="match status" value="1"/>
</dbReference>
<feature type="signal peptide" evidence="1">
    <location>
        <begin position="1"/>
        <end position="19"/>
    </location>
</feature>
<keyword evidence="1" id="KW-0732">Signal</keyword>
<dbReference type="Proteomes" id="UP000703295">
    <property type="component" value="Unassembled WGS sequence"/>
</dbReference>
<evidence type="ECO:0000313" key="3">
    <source>
        <dbReference type="EMBL" id="MBM6757109.1"/>
    </source>
</evidence>
<sequence>MKKLLFIWLAWVVIGGLSAQNNKCADMSALLENKVWKVQLPQDKQYAMEMEFRDAGWRSVFLYDGKRKKTFYSYSLCGDTIKVFESRKNYIIQELTDSTLIFQYLPDSLTIGVVRCVTDNSLQGQRENENRLDSIWRAEIGWNIGVLDMSGSPIKDLSTIEPPRWAKWNYDLEKYYTSQMVYPEELLKKNQAGYSVVMFSIDTLGLPHGINILTTIHKEFDKEVIRLTKELPHCLPCRDKDDKRMKCYYAVYVPFLPQHYRDRVKADSIAEEEQKHCFVEWEAVASFQEGQPWSAQNYITLHLKYDPKLLGDKQQVRGIYTIRIDSYGEVYEAKVLRSCGIQDWDNQVLGIIRKMPRWTPTINYYGKGEYRESVWTIPVIFKRNGSLIAHTTESHLETGVPVCYLNEQGDTIVPYGKYKFCQTDTIRNIGFVYENKQDARIICIDNQGKELFYVFKYDNGPDYVREGLFRIMDENGLIGFADTLGNVVIKPQFKFATPFENGKAQTTTSGKANDDGEHSFWASDEWNLVGHNGTKMMRYTAVRNGTDLKGLQIILFDKQGKTTQEISYSYPPDIEFANNLDVWVNLQDVSFDGKDDILVNLGQYGNQMIQYYDCLVWDETKGQFVKDESFRQIENPQINNEKRCVFSSSRISAASYSYKRFEFIDGRFVETAALNQTFRASKQPPLFTEKQYVKSKGWVTLHKDVSIGKISHDWLSIIMK</sequence>
<gene>
    <name evidence="3" type="ORF">H6A31_00090</name>
</gene>
<dbReference type="InterPro" id="IPR037682">
    <property type="entry name" value="TonB_C"/>
</dbReference>
<dbReference type="EMBL" id="JACJJW010000001">
    <property type="protein sequence ID" value="MBM6757109.1"/>
    <property type="molecule type" value="Genomic_DNA"/>
</dbReference>